<organism evidence="1 2">
    <name type="scientific">Rhodopirellula europaea 6C</name>
    <dbReference type="NCBI Taxonomy" id="1263867"/>
    <lineage>
        <taxon>Bacteria</taxon>
        <taxon>Pseudomonadati</taxon>
        <taxon>Planctomycetota</taxon>
        <taxon>Planctomycetia</taxon>
        <taxon>Pirellulales</taxon>
        <taxon>Pirellulaceae</taxon>
        <taxon>Rhodopirellula</taxon>
    </lineage>
</organism>
<evidence type="ECO:0000313" key="1">
    <source>
        <dbReference type="EMBL" id="EMB19054.1"/>
    </source>
</evidence>
<reference evidence="1" key="1">
    <citation type="submission" date="2012-11" db="EMBL/GenBank/DDBJ databases">
        <title>Permanent draft genomes of Rhodopirellula europaea strain SH398 and 6C.</title>
        <authorList>
            <person name="Richter M."/>
            <person name="Richter-Heitmann T."/>
            <person name="Frank C."/>
            <person name="Harder J."/>
            <person name="Glockner F.O."/>
        </authorList>
    </citation>
    <scope>NUCLEOTIDE SEQUENCE</scope>
    <source>
        <strain evidence="1">6C</strain>
    </source>
</reference>
<dbReference type="PATRIC" id="fig|1263867.3.peg.185"/>
<evidence type="ECO:0000313" key="2">
    <source>
        <dbReference type="Proteomes" id="UP000011529"/>
    </source>
</evidence>
<dbReference type="AlphaFoldDB" id="M2BAA3"/>
<dbReference type="Proteomes" id="UP000011529">
    <property type="component" value="Unassembled WGS sequence"/>
</dbReference>
<proteinExistence type="predicted"/>
<dbReference type="EMBL" id="ANMO01000011">
    <property type="protein sequence ID" value="EMB19054.1"/>
    <property type="molecule type" value="Genomic_DNA"/>
</dbReference>
<comment type="caution">
    <text evidence="1">The sequence shown here is derived from an EMBL/GenBank/DDBJ whole genome shotgun (WGS) entry which is preliminary data.</text>
</comment>
<keyword evidence="2" id="KW-1185">Reference proteome</keyword>
<reference evidence="1" key="2">
    <citation type="journal article" date="2013" name="Mar. Genomics">
        <title>Expression of sulfatases in Rhodopirellula baltica and the diversity of sulfatases in the genus Rhodopirellula.</title>
        <authorList>
            <person name="Wegner C.E."/>
            <person name="Richter-Heitmann T."/>
            <person name="Klindworth A."/>
            <person name="Klockow C."/>
            <person name="Richter M."/>
            <person name="Achstetter T."/>
            <person name="Glockner F.O."/>
            <person name="Harder J."/>
        </authorList>
    </citation>
    <scope>NUCLEOTIDE SEQUENCE [LARGE SCALE GENOMIC DNA]</scope>
    <source>
        <strain evidence="1">6C</strain>
    </source>
</reference>
<sequence length="91" mass="10526">MLFGASRDGQIETLFDAGHALSRCHEWALCEICNKVGSSQSPQRFSERKDRKKCRGPSKWTLLHSVRRLTTADHRRSRTEICHLVRPRPPQ</sequence>
<protein>
    <submittedName>
        <fullName evidence="1">Uncharacterized protein</fullName>
    </submittedName>
</protein>
<gene>
    <name evidence="1" type="ORF">RE6C_00172</name>
</gene>
<accession>M2BAA3</accession>
<name>M2BAA3_9BACT</name>